<protein>
    <submittedName>
        <fullName evidence="2">DUF5519 family protein</fullName>
    </submittedName>
</protein>
<dbReference type="RefSeq" id="WP_231335390.1">
    <property type="nucleotide sequence ID" value="NZ_CP059572.1"/>
</dbReference>
<sequence length="129" mass="13714">MGLPSPDRGFADRALRQLSGWPALTVCRAADGTASGLALRTHQIVHLHSEDEAEVLLTPPVVRRMAEALDDCNQVIIEPGGWVRVRLDSASDVTLFVSLVSVAIKANTTAPVNTHRAISPCPKAINAAV</sequence>
<proteinExistence type="predicted"/>
<dbReference type="Proteomes" id="UP001049518">
    <property type="component" value="Chromosome"/>
</dbReference>
<keyword evidence="3" id="KW-1185">Reference proteome</keyword>
<evidence type="ECO:0000313" key="3">
    <source>
        <dbReference type="Proteomes" id="UP001049518"/>
    </source>
</evidence>
<name>A0ABX8QTX2_9ACTN</name>
<dbReference type="Pfam" id="PF17648">
    <property type="entry name" value="Luciferase"/>
    <property type="match status" value="1"/>
</dbReference>
<organism evidence="2 3">
    <name type="scientific">Actinomadura graeca</name>
    <dbReference type="NCBI Taxonomy" id="2750812"/>
    <lineage>
        <taxon>Bacteria</taxon>
        <taxon>Bacillati</taxon>
        <taxon>Actinomycetota</taxon>
        <taxon>Actinomycetes</taxon>
        <taxon>Streptosporangiales</taxon>
        <taxon>Thermomonosporaceae</taxon>
        <taxon>Actinomadura</taxon>
    </lineage>
</organism>
<feature type="domain" description="Luciferase" evidence="1">
    <location>
        <begin position="42"/>
        <end position="103"/>
    </location>
</feature>
<evidence type="ECO:0000259" key="1">
    <source>
        <dbReference type="Pfam" id="PF17648"/>
    </source>
</evidence>
<reference evidence="2" key="1">
    <citation type="submission" date="2020-07" db="EMBL/GenBank/DDBJ databases">
        <authorList>
            <person name="Tarantini F.S."/>
            <person name="Hong K.W."/>
            <person name="Chan K.G."/>
        </authorList>
    </citation>
    <scope>NUCLEOTIDE SEQUENCE</scope>
    <source>
        <strain evidence="2">32-07</strain>
    </source>
</reference>
<gene>
    <name evidence="2" type="ORF">AGRA3207_003146</name>
</gene>
<dbReference type="InterPro" id="IPR040841">
    <property type="entry name" value="Luciferase_dom"/>
</dbReference>
<accession>A0ABX8QTX2</accession>
<evidence type="ECO:0000313" key="2">
    <source>
        <dbReference type="EMBL" id="QXJ22185.1"/>
    </source>
</evidence>
<dbReference type="EMBL" id="CP059572">
    <property type="protein sequence ID" value="QXJ22185.1"/>
    <property type="molecule type" value="Genomic_DNA"/>
</dbReference>